<evidence type="ECO:0000313" key="8">
    <source>
        <dbReference type="EMBL" id="OUN18820.1"/>
    </source>
</evidence>
<feature type="coiled-coil region" evidence="5">
    <location>
        <begin position="5"/>
        <end position="32"/>
    </location>
</feature>
<keyword evidence="1" id="KW-0134">Cell wall</keyword>
<accession>A0AB36MI49</accession>
<comment type="caution">
    <text evidence="8">The sequence shown here is derived from an EMBL/GenBank/DDBJ whole genome shotgun (WGS) entry which is preliminary data.</text>
</comment>
<feature type="coiled-coil region" evidence="5">
    <location>
        <begin position="373"/>
        <end position="442"/>
    </location>
</feature>
<dbReference type="PANTHER" id="PTHR23159">
    <property type="entry name" value="CENTROSOMAL PROTEIN 2"/>
    <property type="match status" value="1"/>
</dbReference>
<organism evidence="8 9">
    <name type="scientific">Ligilactobacillus salivarius</name>
    <dbReference type="NCBI Taxonomy" id="1624"/>
    <lineage>
        <taxon>Bacteria</taxon>
        <taxon>Bacillati</taxon>
        <taxon>Bacillota</taxon>
        <taxon>Bacilli</taxon>
        <taxon>Lactobacillales</taxon>
        <taxon>Lactobacillaceae</taxon>
        <taxon>Ligilactobacillus</taxon>
    </lineage>
</organism>
<keyword evidence="4" id="KW-0572">Peptidoglycan-anchor</keyword>
<keyword evidence="6" id="KW-1133">Transmembrane helix</keyword>
<dbReference type="EMBL" id="NFHF01000007">
    <property type="protein sequence ID" value="OUN18820.1"/>
    <property type="molecule type" value="Genomic_DNA"/>
</dbReference>
<dbReference type="Proteomes" id="UP000196255">
    <property type="component" value="Unassembled WGS sequence"/>
</dbReference>
<dbReference type="PROSITE" id="PS50847">
    <property type="entry name" value="GRAM_POS_ANCHORING"/>
    <property type="match status" value="1"/>
</dbReference>
<feature type="coiled-coil region" evidence="5">
    <location>
        <begin position="467"/>
        <end position="494"/>
    </location>
</feature>
<keyword evidence="6" id="KW-0812">Transmembrane</keyword>
<dbReference type="NCBIfam" id="TIGR04320">
    <property type="entry name" value="Surf_Exclu_PgrA"/>
    <property type="match status" value="1"/>
</dbReference>
<proteinExistence type="predicted"/>
<evidence type="ECO:0000256" key="6">
    <source>
        <dbReference type="SAM" id="Phobius"/>
    </source>
</evidence>
<evidence type="ECO:0000313" key="9">
    <source>
        <dbReference type="Proteomes" id="UP000196255"/>
    </source>
</evidence>
<evidence type="ECO:0000256" key="5">
    <source>
        <dbReference type="SAM" id="Coils"/>
    </source>
</evidence>
<feature type="transmembrane region" description="Helical" evidence="6">
    <location>
        <begin position="663"/>
        <end position="681"/>
    </location>
</feature>
<dbReference type="PANTHER" id="PTHR23159:SF66">
    <property type="entry name" value="OS04G0158400 PROTEIN"/>
    <property type="match status" value="1"/>
</dbReference>
<protein>
    <submittedName>
        <fullName evidence="8">Cell surface protein</fullName>
    </submittedName>
</protein>
<evidence type="ECO:0000256" key="3">
    <source>
        <dbReference type="ARBA" id="ARBA00022729"/>
    </source>
</evidence>
<dbReference type="Pfam" id="PF00746">
    <property type="entry name" value="Gram_pos_anchor"/>
    <property type="match status" value="1"/>
</dbReference>
<feature type="domain" description="Gram-positive cocci surface proteins LPxTG" evidence="7">
    <location>
        <begin position="651"/>
        <end position="686"/>
    </location>
</feature>
<evidence type="ECO:0000259" key="7">
    <source>
        <dbReference type="PROSITE" id="PS50847"/>
    </source>
</evidence>
<dbReference type="InterPro" id="IPR027607">
    <property type="entry name" value="Surf_Exclu_SEC10/PgrA"/>
</dbReference>
<reference evidence="9" key="1">
    <citation type="submission" date="2017-04" db="EMBL/GenBank/DDBJ databases">
        <title>Function of individual gut microbiota members based on whole genome sequencing of pure cultures obtained from chicken caecum.</title>
        <authorList>
            <person name="Medvecky M."/>
            <person name="Cejkova D."/>
            <person name="Polansky O."/>
            <person name="Karasova D."/>
            <person name="Kubasova T."/>
            <person name="Cizek A."/>
            <person name="Rychlik I."/>
        </authorList>
    </citation>
    <scope>NUCLEOTIDE SEQUENCE [LARGE SCALE GENOMIC DNA]</scope>
    <source>
        <strain evidence="9">An84</strain>
    </source>
</reference>
<keyword evidence="5" id="KW-0175">Coiled coil</keyword>
<keyword evidence="2" id="KW-0964">Secreted</keyword>
<evidence type="ECO:0000256" key="4">
    <source>
        <dbReference type="ARBA" id="ARBA00023088"/>
    </source>
</evidence>
<evidence type="ECO:0000256" key="1">
    <source>
        <dbReference type="ARBA" id="ARBA00022512"/>
    </source>
</evidence>
<dbReference type="NCBIfam" id="TIGR01167">
    <property type="entry name" value="LPXTG_anchor"/>
    <property type="match status" value="1"/>
</dbReference>
<feature type="coiled-coil region" evidence="5">
    <location>
        <begin position="522"/>
        <end position="554"/>
    </location>
</feature>
<dbReference type="AlphaFoldDB" id="A0AB36MI49"/>
<sequence>MKDQLNKYQGIKDAAQKEVDGLNDKLANVNTITISDVEAYKKAFNDWYTGSKRGENWTEEDKNFLNDFMNSNTYKGNAADKNITVDINHLTADQIKELSLFSADLLNQVRNQLGLPKVIVTEGSLKLAKDVTDNYVSDNWDKFDHDVDGISRAAEENGLLSGGNFYEDAIFSSDFSEASTMDDLKSILYTGIVTMIGGSGDEMLHAAGLLGVDFGDDISTGKEQYFSAGTSMFPIKEDQMWITKMGHFFNVSKDYIRDSAKFSTTEVPGTSTEDLVTQLNTTKAKLASATDALNKAKDADTQAQQILAKNKAELITAQDNLTKAQNVPVQAATAQKVLTDAQNKLATDTKINEDAQAKKEAALGDEAAKQKVLDQANANLATAQKALTDAQAKQKAAENNLSAEKVKLASLQQVANEKTQDVKTAQVALDDAKNKLAALENAPLLVKAAEDKLAAAQKVLDPVENVLVSEKAKLSALKQDLADAQADVTAAQKNYDEKLAIQTKAQTDLDNAKKVLQAIYDREALEAQIAAQEKAREEAEKKAAEEKAQAEKNGYHVDGNKVVDENGNQVSNWTVKNGQIIDNKGKVVSGLTINKAGAVVNKTGQQINSKNVVDNLQANKRTQAPVVQSKVAGKTYVSTVVVPEKAKANALPQTGEKESKTTLVGAILVGLGSLVGLFGLGRKKEY</sequence>
<keyword evidence="3" id="KW-0732">Signal</keyword>
<gene>
    <name evidence="8" type="ORF">B5G36_04450</name>
</gene>
<dbReference type="InterPro" id="IPR019931">
    <property type="entry name" value="LPXTG_anchor"/>
</dbReference>
<keyword evidence="6" id="KW-0472">Membrane</keyword>
<name>A0AB36MI49_9LACO</name>
<evidence type="ECO:0000256" key="2">
    <source>
        <dbReference type="ARBA" id="ARBA00022525"/>
    </source>
</evidence>